<dbReference type="OrthoDB" id="6482828at2759"/>
<dbReference type="AlphaFoldDB" id="A0A1V9XCU8"/>
<dbReference type="InterPro" id="IPR027417">
    <property type="entry name" value="P-loop_NTPase"/>
</dbReference>
<dbReference type="InParanoid" id="A0A1V9XCU8"/>
<organism evidence="4 5">
    <name type="scientific">Tropilaelaps mercedesae</name>
    <dbReference type="NCBI Taxonomy" id="418985"/>
    <lineage>
        <taxon>Eukaryota</taxon>
        <taxon>Metazoa</taxon>
        <taxon>Ecdysozoa</taxon>
        <taxon>Arthropoda</taxon>
        <taxon>Chelicerata</taxon>
        <taxon>Arachnida</taxon>
        <taxon>Acari</taxon>
        <taxon>Parasitiformes</taxon>
        <taxon>Mesostigmata</taxon>
        <taxon>Gamasina</taxon>
        <taxon>Dermanyssoidea</taxon>
        <taxon>Laelapidae</taxon>
        <taxon>Tropilaelaps</taxon>
    </lineage>
</organism>
<dbReference type="STRING" id="418985.A0A1V9XCU8"/>
<name>A0A1V9XCU8_9ACAR</name>
<reference evidence="4 5" key="1">
    <citation type="journal article" date="2017" name="Gigascience">
        <title>Draft genome of the honey bee ectoparasitic mite, Tropilaelaps mercedesae, is shaped by the parasitic life history.</title>
        <authorList>
            <person name="Dong X."/>
            <person name="Armstrong S.D."/>
            <person name="Xia D."/>
            <person name="Makepeace B.L."/>
            <person name="Darby A.C."/>
            <person name="Kadowaki T."/>
        </authorList>
    </citation>
    <scope>NUCLEOTIDE SEQUENCE [LARGE SCALE GENOMIC DNA]</scope>
    <source>
        <strain evidence="4">Wuxi-XJTLU</strain>
    </source>
</reference>
<sequence>MNDTEVTNDTKKSMEYLLDEYERASQTVDGLYVPKRFPTENVKSGMGYRARDGDVAIITYPKSGTTWTQYIVSNLLYYDQVNRDNESTPLHLCPFIESDGINILKLGGCHKAHLVFDVKRFNPRAKYIVVMRNPRDVCVSYYYHCMTLLPGTQVKPKGFFFPAFARLFISNKIWYGDYFEHVRSWLEGPTATGATGDNILYVIYEKMKANPRQELIRMANFIGGEAAERVKDEKIVDVVLSRTSLKSMKETLNPVMREHQRNVRTAEETGSIIDNFEFVRKGQVGDWKNHFTPDISATFDAWIHANPENEKIMKLFEI</sequence>
<dbReference type="PANTHER" id="PTHR11783">
    <property type="entry name" value="SULFOTRANSFERASE SULT"/>
    <property type="match status" value="1"/>
</dbReference>
<evidence type="ECO:0000313" key="5">
    <source>
        <dbReference type="Proteomes" id="UP000192247"/>
    </source>
</evidence>
<proteinExistence type="inferred from homology"/>
<dbReference type="Pfam" id="PF00685">
    <property type="entry name" value="Sulfotransfer_1"/>
    <property type="match status" value="1"/>
</dbReference>
<keyword evidence="5" id="KW-1185">Reference proteome</keyword>
<evidence type="ECO:0000259" key="3">
    <source>
        <dbReference type="Pfam" id="PF00685"/>
    </source>
</evidence>
<evidence type="ECO:0000256" key="2">
    <source>
        <dbReference type="ARBA" id="ARBA00022679"/>
    </source>
</evidence>
<evidence type="ECO:0000256" key="1">
    <source>
        <dbReference type="ARBA" id="ARBA00005771"/>
    </source>
</evidence>
<feature type="domain" description="Sulfotransferase" evidence="3">
    <location>
        <begin position="53"/>
        <end position="305"/>
    </location>
</feature>
<keyword evidence="2 4" id="KW-0808">Transferase</keyword>
<gene>
    <name evidence="4" type="ORF">BIW11_11134</name>
</gene>
<dbReference type="SUPFAM" id="SSF52540">
    <property type="entry name" value="P-loop containing nucleoside triphosphate hydrolases"/>
    <property type="match status" value="1"/>
</dbReference>
<dbReference type="GO" id="GO:0008146">
    <property type="term" value="F:sulfotransferase activity"/>
    <property type="evidence" value="ECO:0007669"/>
    <property type="project" value="InterPro"/>
</dbReference>
<evidence type="ECO:0000313" key="4">
    <source>
        <dbReference type="EMBL" id="OQR71221.1"/>
    </source>
</evidence>
<accession>A0A1V9XCU8</accession>
<comment type="caution">
    <text evidence="4">The sequence shown here is derived from an EMBL/GenBank/DDBJ whole genome shotgun (WGS) entry which is preliminary data.</text>
</comment>
<dbReference type="EMBL" id="MNPL01015135">
    <property type="protein sequence ID" value="OQR71221.1"/>
    <property type="molecule type" value="Genomic_DNA"/>
</dbReference>
<dbReference type="Gene3D" id="3.40.50.300">
    <property type="entry name" value="P-loop containing nucleotide triphosphate hydrolases"/>
    <property type="match status" value="1"/>
</dbReference>
<dbReference type="Proteomes" id="UP000192247">
    <property type="component" value="Unassembled WGS sequence"/>
</dbReference>
<dbReference type="FunCoup" id="A0A1V9XCU8">
    <property type="interactions" value="19"/>
</dbReference>
<comment type="similarity">
    <text evidence="1">Belongs to the sulfotransferase 1 family.</text>
</comment>
<dbReference type="InterPro" id="IPR000863">
    <property type="entry name" value="Sulfotransferase_dom"/>
</dbReference>
<protein>
    <submittedName>
        <fullName evidence="4">3-beta-hydroxysteroid sulfotransferase-like</fullName>
    </submittedName>
</protein>